<dbReference type="CDD" id="cd08760">
    <property type="entry name" value="Cyt_b561_FRRS1_like"/>
    <property type="match status" value="1"/>
</dbReference>
<keyword evidence="2" id="KW-1133">Transmembrane helix</keyword>
<dbReference type="HOGENOM" id="CLU_034579_1_0_1"/>
<dbReference type="KEGG" id="tml:GSTUM_00005258001"/>
<dbReference type="Pfam" id="PF10355">
    <property type="entry name" value="Ytp1"/>
    <property type="match status" value="1"/>
</dbReference>
<dbReference type="AlphaFoldDB" id="D5GAF1"/>
<dbReference type="OMA" id="MFMGATE"/>
<feature type="transmembrane region" description="Helical" evidence="2">
    <location>
        <begin position="47"/>
        <end position="69"/>
    </location>
</feature>
<dbReference type="PANTHER" id="PTHR31685:SF2">
    <property type="entry name" value="PROTEIN YTP1"/>
    <property type="match status" value="1"/>
</dbReference>
<dbReference type="InterPro" id="IPR018825">
    <property type="entry name" value="DUF2427"/>
</dbReference>
<feature type="region of interest" description="Disordered" evidence="1">
    <location>
        <begin position="432"/>
        <end position="451"/>
    </location>
</feature>
<reference evidence="6 7" key="1">
    <citation type="journal article" date="2010" name="Nature">
        <title>Perigord black truffle genome uncovers evolutionary origins and mechanisms of symbiosis.</title>
        <authorList>
            <person name="Martin F."/>
            <person name="Kohler A."/>
            <person name="Murat C."/>
            <person name="Balestrini R."/>
            <person name="Coutinho P.M."/>
            <person name="Jaillon O."/>
            <person name="Montanini B."/>
            <person name="Morin E."/>
            <person name="Noel B."/>
            <person name="Percudani R."/>
            <person name="Porcel B."/>
            <person name="Rubini A."/>
            <person name="Amicucci A."/>
            <person name="Amselem J."/>
            <person name="Anthouard V."/>
            <person name="Arcioni S."/>
            <person name="Artiguenave F."/>
            <person name="Aury J.M."/>
            <person name="Ballario P."/>
            <person name="Bolchi A."/>
            <person name="Brenna A."/>
            <person name="Brun A."/>
            <person name="Buee M."/>
            <person name="Cantarel B."/>
            <person name="Chevalier G."/>
            <person name="Couloux A."/>
            <person name="Da Silva C."/>
            <person name="Denoeud F."/>
            <person name="Duplessis S."/>
            <person name="Ghignone S."/>
            <person name="Hilselberger B."/>
            <person name="Iotti M."/>
            <person name="Marcais B."/>
            <person name="Mello A."/>
            <person name="Miranda M."/>
            <person name="Pacioni G."/>
            <person name="Quesneville H."/>
            <person name="Riccioni C."/>
            <person name="Ruotolo R."/>
            <person name="Splivallo R."/>
            <person name="Stocchi V."/>
            <person name="Tisserant E."/>
            <person name="Viscomi A.R."/>
            <person name="Zambonelli A."/>
            <person name="Zampieri E."/>
            <person name="Henrissat B."/>
            <person name="Lebrun M.H."/>
            <person name="Paolocci F."/>
            <person name="Bonfante P."/>
            <person name="Ottonello S."/>
            <person name="Wincker P."/>
        </authorList>
    </citation>
    <scope>NUCLEOTIDE SEQUENCE [LARGE SCALE GENOMIC DNA]</scope>
    <source>
        <strain evidence="6 7">Mel28</strain>
    </source>
</reference>
<dbReference type="GeneID" id="9182529"/>
<evidence type="ECO:0000259" key="5">
    <source>
        <dbReference type="Pfam" id="PF10355"/>
    </source>
</evidence>
<evidence type="ECO:0000313" key="6">
    <source>
        <dbReference type="EMBL" id="CAZ81494.1"/>
    </source>
</evidence>
<gene>
    <name evidence="6" type="ORF">GSTUM_00005258001</name>
</gene>
<feature type="transmembrane region" description="Helical" evidence="2">
    <location>
        <begin position="191"/>
        <end position="209"/>
    </location>
</feature>
<keyword evidence="3" id="KW-0732">Signal</keyword>
<accession>D5GAF1</accession>
<evidence type="ECO:0000256" key="2">
    <source>
        <dbReference type="SAM" id="Phobius"/>
    </source>
</evidence>
<sequence>MSLHRYLPALLLSLGTGLVPVTAHEHHTEGIPEGEVVSPDPLDSILWIHIFTMITAFGMVFPFGMVLGIARSRWHVPVQVLGTVLAVLGWLLGHAHGGRQFAPNIHAAFASSLMSMLALQVGLGVYLKLHLEKGWHSVVRWHLVRLHGIVGKVMPVVSWTQMLFGGITALGFCRADHQGQCLAHFIMGSSFIGYGIIMVIMLFAGQAWLKRTARSQEFWDSLVITVWAPSLVTEHRWGQEWAHNDIQHTSMGVVWWCAGLLGLWLSRGKNKQPKRNLIPGIVIFLTGYAMSAHPQHLPLSTMVHSVFGYTLMAAGLARVIEIAFVLRDKPALDGEPNSFQHLTPFLLFASGLIFMCATEEQLALVSSAEIDHVSYLLVLYSVAFLMYLFTMVLIHIYVSNPRDAKQAPPAVLAERGMNGHVDRRVHDAEEFELEGLISEDEGEENKQESNP</sequence>
<dbReference type="STRING" id="656061.D5GAF1"/>
<dbReference type="Pfam" id="PF10348">
    <property type="entry name" value="DUF2427"/>
    <property type="match status" value="1"/>
</dbReference>
<dbReference type="InParanoid" id="D5GAF1"/>
<name>D5GAF1_TUBMM</name>
<organism evidence="6 7">
    <name type="scientific">Tuber melanosporum (strain Mel28)</name>
    <name type="common">Perigord black truffle</name>
    <dbReference type="NCBI Taxonomy" id="656061"/>
    <lineage>
        <taxon>Eukaryota</taxon>
        <taxon>Fungi</taxon>
        <taxon>Dikarya</taxon>
        <taxon>Ascomycota</taxon>
        <taxon>Pezizomycotina</taxon>
        <taxon>Pezizomycetes</taxon>
        <taxon>Pezizales</taxon>
        <taxon>Tuberaceae</taxon>
        <taxon>Tuber</taxon>
    </lineage>
</organism>
<dbReference type="RefSeq" id="XP_002837303.1">
    <property type="nucleotide sequence ID" value="XM_002837257.1"/>
</dbReference>
<dbReference type="PANTHER" id="PTHR31685">
    <property type="entry name" value="INTEGRAL MEMBRANE PROTEIN (AFU_ORTHOLOGUE AFUA_6G12730)-RELATED"/>
    <property type="match status" value="1"/>
</dbReference>
<evidence type="ECO:0000256" key="3">
    <source>
        <dbReference type="SAM" id="SignalP"/>
    </source>
</evidence>
<feature type="transmembrane region" description="Helical" evidence="2">
    <location>
        <begin position="338"/>
        <end position="355"/>
    </location>
</feature>
<evidence type="ECO:0000259" key="4">
    <source>
        <dbReference type="Pfam" id="PF10348"/>
    </source>
</evidence>
<dbReference type="EMBL" id="FN430075">
    <property type="protein sequence ID" value="CAZ81494.1"/>
    <property type="molecule type" value="Genomic_DNA"/>
</dbReference>
<feature type="transmembrane region" description="Helical" evidence="2">
    <location>
        <begin position="76"/>
        <end position="93"/>
    </location>
</feature>
<feature type="domain" description="Protein YTP1-like C-terminal" evidence="5">
    <location>
        <begin position="158"/>
        <end position="397"/>
    </location>
</feature>
<feature type="transmembrane region" description="Helical" evidence="2">
    <location>
        <begin position="306"/>
        <end position="326"/>
    </location>
</feature>
<feature type="domain" description="DUF2427" evidence="4">
    <location>
        <begin position="31"/>
        <end position="130"/>
    </location>
</feature>
<keyword evidence="7" id="KW-1185">Reference proteome</keyword>
<proteinExistence type="predicted"/>
<protein>
    <submittedName>
        <fullName evidence="6">(Perigord truffle) hypothetical protein</fullName>
    </submittedName>
</protein>
<dbReference type="eggNOG" id="ENOG502QRB1">
    <property type="taxonomic scope" value="Eukaryota"/>
</dbReference>
<keyword evidence="2" id="KW-0812">Transmembrane</keyword>
<feature type="chain" id="PRO_5003072028" evidence="3">
    <location>
        <begin position="24"/>
        <end position="451"/>
    </location>
</feature>
<evidence type="ECO:0000313" key="7">
    <source>
        <dbReference type="Proteomes" id="UP000006911"/>
    </source>
</evidence>
<feature type="transmembrane region" description="Helical" evidence="2">
    <location>
        <begin position="105"/>
        <end position="127"/>
    </location>
</feature>
<feature type="compositionally biased region" description="Acidic residues" evidence="1">
    <location>
        <begin position="432"/>
        <end position="443"/>
    </location>
</feature>
<dbReference type="InterPro" id="IPR018827">
    <property type="entry name" value="YTP1_C"/>
</dbReference>
<feature type="signal peptide" evidence="3">
    <location>
        <begin position="1"/>
        <end position="23"/>
    </location>
</feature>
<feature type="transmembrane region" description="Helical" evidence="2">
    <location>
        <begin position="277"/>
        <end position="294"/>
    </location>
</feature>
<feature type="transmembrane region" description="Helical" evidence="2">
    <location>
        <begin position="375"/>
        <end position="398"/>
    </location>
</feature>
<keyword evidence="2" id="KW-0472">Membrane</keyword>
<dbReference type="Proteomes" id="UP000006911">
    <property type="component" value="Unassembled WGS sequence"/>
</dbReference>
<evidence type="ECO:0000256" key="1">
    <source>
        <dbReference type="SAM" id="MobiDB-lite"/>
    </source>
</evidence>
<dbReference type="FunCoup" id="D5GAF1">
    <property type="interactions" value="18"/>
</dbReference>